<keyword evidence="6" id="KW-0769">Symport</keyword>
<dbReference type="RefSeq" id="WP_111746467.1">
    <property type="nucleotide sequence ID" value="NZ_JBHSQY010000027.1"/>
</dbReference>
<feature type="transmembrane region" description="Helical" evidence="7">
    <location>
        <begin position="140"/>
        <end position="161"/>
    </location>
</feature>
<evidence type="ECO:0000256" key="3">
    <source>
        <dbReference type="ARBA" id="ARBA00022692"/>
    </source>
</evidence>
<sequence length="442" mass="49303">MHKNKHWNSSLGFILASAGSAIGLGAIWKFPYIAGQYGGGAFLIQFILFTLLIGLPLLIVEFYIGHAGKTFSLTIFSKLSGSKFMDLIGLWGNIAAFILYAFYSVIGGWIILFIGYYLGIIFNVFELQLDYFQQMIANPLLSILGALLFIMLTEVIVSFGIQNGIERASKIMMPLLFLLFLIIVGRALMLEGAIEGLKYFLIPRFEDLSIEGTLYAMGQSFFALSLGTTGMITYASYTKDDTNVIQSALWIVIMNLLISILAGLAIFPAASALNIEVEAGPGLLFLVLPKLFEKMTFGFGFYMLFLILFLFAALTSSISLLELNLSNLIKNNENKRKKYALLLSLAVFITSIFPALSFGIYKDFKFGAGTIFDNMDFLVSNIMMPLGVLFTTLFCGFVLDKQLLFSIFTRNSQHSKLFNLWYTLIKYILPIVIIIVFVTQLI</sequence>
<evidence type="ECO:0000256" key="5">
    <source>
        <dbReference type="ARBA" id="ARBA00023136"/>
    </source>
</evidence>
<dbReference type="Pfam" id="PF00209">
    <property type="entry name" value="SNF"/>
    <property type="match status" value="2"/>
</dbReference>
<dbReference type="PROSITE" id="PS00610">
    <property type="entry name" value="NA_NEUROTRAN_SYMP_1"/>
    <property type="match status" value="1"/>
</dbReference>
<reference evidence="8 9" key="1">
    <citation type="journal article" date="2018" name="Front. Microbiol.">
        <title>Description and Comparative Genomics of Macrococcus caseolyticus subsp. hominis subsp. nov., Macrococcus goetzii sp. nov., Macrococcus epidermidis sp. nov., and Macrococcus bohemicus sp. nov., Novel Macrococci From Human Clinical Material With Virulence Potential and Suspected Uptake of Foreign DNA by Natural Transformation.</title>
        <authorList>
            <person name="Maslanova I."/>
            <person name="Wertheimer Z."/>
            <person name="Sedlacek I."/>
            <person name="Svec P."/>
            <person name="Indrakova A."/>
            <person name="Kovarovic V."/>
            <person name="Schumann P."/>
            <person name="Sproer C."/>
            <person name="Kralova S."/>
            <person name="Sedo O."/>
            <person name="Kristofova L."/>
            <person name="Vrbovska V."/>
            <person name="Fuzik T."/>
            <person name="Petras P."/>
            <person name="Zdrahal Z."/>
            <person name="Ruzickova V."/>
            <person name="Doskar J."/>
            <person name="Pantucek R."/>
        </authorList>
    </citation>
    <scope>NUCLEOTIDE SEQUENCE [LARGE SCALE GENOMIC DNA]</scope>
    <source>
        <strain evidence="8 9">03/115</strain>
    </source>
</reference>
<comment type="similarity">
    <text evidence="6">Belongs to the sodium:neurotransmitter symporter (SNF) (TC 2.A.22) family.</text>
</comment>
<dbReference type="GO" id="GO:0016020">
    <property type="term" value="C:membrane"/>
    <property type="evidence" value="ECO:0007669"/>
    <property type="project" value="UniProtKB-SubCell"/>
</dbReference>
<protein>
    <recommendedName>
        <fullName evidence="6">Transporter</fullName>
    </recommendedName>
</protein>
<feature type="transmembrane region" description="Helical" evidence="7">
    <location>
        <begin position="339"/>
        <end position="361"/>
    </location>
</feature>
<evidence type="ECO:0000256" key="6">
    <source>
        <dbReference type="RuleBase" id="RU003732"/>
    </source>
</evidence>
<evidence type="ECO:0000256" key="7">
    <source>
        <dbReference type="SAM" id="Phobius"/>
    </source>
</evidence>
<feature type="transmembrane region" description="Helical" evidence="7">
    <location>
        <begin position="87"/>
        <end position="120"/>
    </location>
</feature>
<dbReference type="NCBIfam" id="NF037979">
    <property type="entry name" value="Na_transp"/>
    <property type="match status" value="1"/>
</dbReference>
<comment type="subcellular location">
    <subcellularLocation>
        <location evidence="1">Membrane</location>
        <topology evidence="1">Multi-pass membrane protein</topology>
    </subcellularLocation>
</comment>
<evidence type="ECO:0000313" key="9">
    <source>
        <dbReference type="Proteomes" id="UP000249579"/>
    </source>
</evidence>
<feature type="transmembrane region" description="Helical" evidence="7">
    <location>
        <begin position="173"/>
        <end position="194"/>
    </location>
</feature>
<keyword evidence="5 7" id="KW-0472">Membrane</keyword>
<feature type="transmembrane region" description="Helical" evidence="7">
    <location>
        <begin position="42"/>
        <end position="66"/>
    </location>
</feature>
<dbReference type="InterPro" id="IPR037272">
    <property type="entry name" value="SNS_sf"/>
</dbReference>
<organism evidence="8 9">
    <name type="scientific">Macrococcoides bohemicum</name>
    <dbReference type="NCBI Taxonomy" id="1903056"/>
    <lineage>
        <taxon>Bacteria</taxon>
        <taxon>Bacillati</taxon>
        <taxon>Bacillota</taxon>
        <taxon>Bacilli</taxon>
        <taxon>Bacillales</taxon>
        <taxon>Staphylococcaceae</taxon>
        <taxon>Macrococcoides</taxon>
    </lineage>
</organism>
<proteinExistence type="inferred from homology"/>
<dbReference type="CDD" id="cd10336">
    <property type="entry name" value="SLC6sbd_Tyt1-Like"/>
    <property type="match status" value="1"/>
</dbReference>
<feature type="transmembrane region" description="Helical" evidence="7">
    <location>
        <begin position="295"/>
        <end position="318"/>
    </location>
</feature>
<evidence type="ECO:0000256" key="2">
    <source>
        <dbReference type="ARBA" id="ARBA00022448"/>
    </source>
</evidence>
<evidence type="ECO:0000256" key="1">
    <source>
        <dbReference type="ARBA" id="ARBA00004141"/>
    </source>
</evidence>
<comment type="caution">
    <text evidence="8">The sequence shown here is derived from an EMBL/GenBank/DDBJ whole genome shotgun (WGS) entry which is preliminary data.</text>
</comment>
<feature type="transmembrane region" description="Helical" evidence="7">
    <location>
        <begin position="249"/>
        <end position="275"/>
    </location>
</feature>
<evidence type="ECO:0000313" key="8">
    <source>
        <dbReference type="EMBL" id="RAK48678.1"/>
    </source>
</evidence>
<dbReference type="SUPFAM" id="SSF161070">
    <property type="entry name" value="SNF-like"/>
    <property type="match status" value="1"/>
</dbReference>
<dbReference type="PRINTS" id="PR00176">
    <property type="entry name" value="NANEUSMPORT"/>
</dbReference>
<feature type="transmembrane region" description="Helical" evidence="7">
    <location>
        <begin position="214"/>
        <end position="237"/>
    </location>
</feature>
<dbReference type="PROSITE" id="PS50267">
    <property type="entry name" value="NA_NEUROTRAN_SYMP_3"/>
    <property type="match status" value="1"/>
</dbReference>
<accession>A0A328A5C8</accession>
<feature type="transmembrane region" description="Helical" evidence="7">
    <location>
        <begin position="381"/>
        <end position="399"/>
    </location>
</feature>
<feature type="transmembrane region" description="Helical" evidence="7">
    <location>
        <begin position="12"/>
        <end position="30"/>
    </location>
</feature>
<dbReference type="GO" id="GO:0015293">
    <property type="term" value="F:symporter activity"/>
    <property type="evidence" value="ECO:0007669"/>
    <property type="project" value="UniProtKB-KW"/>
</dbReference>
<dbReference type="AlphaFoldDB" id="A0A328A5C8"/>
<evidence type="ECO:0000256" key="4">
    <source>
        <dbReference type="ARBA" id="ARBA00022989"/>
    </source>
</evidence>
<keyword evidence="3 6" id="KW-0812">Transmembrane</keyword>
<keyword evidence="4 7" id="KW-1133">Transmembrane helix</keyword>
<name>A0A328A5C8_9STAP</name>
<dbReference type="PANTHER" id="PTHR42948">
    <property type="entry name" value="TRANSPORTER"/>
    <property type="match status" value="1"/>
</dbReference>
<dbReference type="OrthoDB" id="9762833at2"/>
<dbReference type="InterPro" id="IPR000175">
    <property type="entry name" value="Na/ntran_symport"/>
</dbReference>
<keyword evidence="2 6" id="KW-0813">Transport</keyword>
<dbReference type="PANTHER" id="PTHR42948:SF1">
    <property type="entry name" value="TRANSPORTER"/>
    <property type="match status" value="1"/>
</dbReference>
<dbReference type="EMBL" id="PZJG01000007">
    <property type="protein sequence ID" value="RAK48678.1"/>
    <property type="molecule type" value="Genomic_DNA"/>
</dbReference>
<feature type="transmembrane region" description="Helical" evidence="7">
    <location>
        <begin position="420"/>
        <end position="441"/>
    </location>
</feature>
<gene>
    <name evidence="8" type="ORF">BHX94_09745</name>
</gene>
<dbReference type="InterPro" id="IPR047218">
    <property type="entry name" value="YocR/YhdH-like"/>
</dbReference>
<dbReference type="Proteomes" id="UP000249579">
    <property type="component" value="Unassembled WGS sequence"/>
</dbReference>